<evidence type="ECO:0000256" key="2">
    <source>
        <dbReference type="ARBA" id="ARBA00022723"/>
    </source>
</evidence>
<evidence type="ECO:0000313" key="9">
    <source>
        <dbReference type="Proteomes" id="UP000749646"/>
    </source>
</evidence>
<dbReference type="GO" id="GO:0006788">
    <property type="term" value="P:heme oxidation"/>
    <property type="evidence" value="ECO:0007669"/>
    <property type="project" value="InterPro"/>
</dbReference>
<keyword evidence="3 5" id="KW-0408">Iron</keyword>
<evidence type="ECO:0000256" key="3">
    <source>
        <dbReference type="ARBA" id="ARBA00023004"/>
    </source>
</evidence>
<accession>A0A9P6MA43</accession>
<keyword evidence="9" id="KW-1185">Reference proteome</keyword>
<dbReference type="Gene3D" id="1.20.910.10">
    <property type="entry name" value="Heme oxygenase-like"/>
    <property type="match status" value="1"/>
</dbReference>
<keyword evidence="7" id="KW-0472">Membrane</keyword>
<dbReference type="CDD" id="cd19165">
    <property type="entry name" value="HemeO"/>
    <property type="match status" value="1"/>
</dbReference>
<feature type="binding site" description="axial binding residue" evidence="5">
    <location>
        <position position="39"/>
    </location>
    <ligand>
        <name>heme b</name>
        <dbReference type="ChEBI" id="CHEBI:60344"/>
    </ligand>
    <ligandPart>
        <name>Fe</name>
        <dbReference type="ChEBI" id="CHEBI:18248"/>
    </ligandPart>
</feature>
<dbReference type="OrthoDB" id="652091at2759"/>
<feature type="region of interest" description="Disordered" evidence="6">
    <location>
        <begin position="1"/>
        <end position="23"/>
    </location>
</feature>
<evidence type="ECO:0000313" key="8">
    <source>
        <dbReference type="EMBL" id="KAF9984116.1"/>
    </source>
</evidence>
<dbReference type="PANTHER" id="PTHR10720">
    <property type="entry name" value="HEME OXYGENASE"/>
    <property type="match status" value="1"/>
</dbReference>
<sequence length="321" mass="35788">MESNAAGGGGRGGGGGGGGGATEAQPLTVELREKTKGLHGKTDRLVQLGLFSVLDYQIYRQILLGFYYVFRTVEEEYEKHLKSSKVHPWVLHAHSPDLRRTEAFEADLVYFYGTDWKEHVSPSKPVLEYMDHIRDIAKRNPEKLVAYPATIYLGIFFGGQITRSKIIKSTHFFPSPPDKKLGGENDNGIAIFTFRENTKKDTVTAGEGGGGGVVVGEGGENTITTRNKKLDPNKVKNTLKERLNSIPGIDDRTETAMTARQAIVQEAQEIFVRNMDLMTNVQGVSKVWTRWIIRFFLYLVIVVALYQIAFNRSFGNDPNIS</sequence>
<dbReference type="GO" id="GO:0004392">
    <property type="term" value="F:heme oxygenase (decyclizing) activity"/>
    <property type="evidence" value="ECO:0007669"/>
    <property type="project" value="InterPro"/>
</dbReference>
<keyword evidence="2 5" id="KW-0479">Metal-binding</keyword>
<feature type="compositionally biased region" description="Gly residues" evidence="6">
    <location>
        <begin position="1"/>
        <end position="21"/>
    </location>
</feature>
<dbReference type="SUPFAM" id="SSF48613">
    <property type="entry name" value="Heme oxygenase-like"/>
    <property type="match status" value="1"/>
</dbReference>
<dbReference type="GO" id="GO:0046872">
    <property type="term" value="F:metal ion binding"/>
    <property type="evidence" value="ECO:0007669"/>
    <property type="project" value="UniProtKB-KW"/>
</dbReference>
<keyword evidence="7" id="KW-1133">Transmembrane helix</keyword>
<reference evidence="8" key="1">
    <citation type="journal article" date="2020" name="Fungal Divers.">
        <title>Resolving the Mortierellaceae phylogeny through synthesis of multi-gene phylogenetics and phylogenomics.</title>
        <authorList>
            <person name="Vandepol N."/>
            <person name="Liber J."/>
            <person name="Desiro A."/>
            <person name="Na H."/>
            <person name="Kennedy M."/>
            <person name="Barry K."/>
            <person name="Grigoriev I.V."/>
            <person name="Miller A.N."/>
            <person name="O'Donnell K."/>
            <person name="Stajich J.E."/>
            <person name="Bonito G."/>
        </authorList>
    </citation>
    <scope>NUCLEOTIDE SEQUENCE</scope>
    <source>
        <strain evidence="8">MES-2147</strain>
    </source>
</reference>
<dbReference type="InterPro" id="IPR002051">
    <property type="entry name" value="Haem_Oase"/>
</dbReference>
<evidence type="ECO:0000256" key="7">
    <source>
        <dbReference type="SAM" id="Phobius"/>
    </source>
</evidence>
<evidence type="ECO:0000256" key="4">
    <source>
        <dbReference type="PIRSR" id="PIRSR000343-1"/>
    </source>
</evidence>
<dbReference type="EMBL" id="JAAAHW010003414">
    <property type="protein sequence ID" value="KAF9984116.1"/>
    <property type="molecule type" value="Genomic_DNA"/>
</dbReference>
<dbReference type="AlphaFoldDB" id="A0A9P6MA43"/>
<dbReference type="Pfam" id="PF01126">
    <property type="entry name" value="Heme_oxygenase"/>
    <property type="match status" value="1"/>
</dbReference>
<dbReference type="PIRSF" id="PIRSF000343">
    <property type="entry name" value="Haem_Oase"/>
    <property type="match status" value="1"/>
</dbReference>
<evidence type="ECO:0000256" key="6">
    <source>
        <dbReference type="SAM" id="MobiDB-lite"/>
    </source>
</evidence>
<comment type="caution">
    <text evidence="8">The sequence shown here is derived from an EMBL/GenBank/DDBJ whole genome shotgun (WGS) entry which is preliminary data.</text>
</comment>
<dbReference type="InterPro" id="IPR016053">
    <property type="entry name" value="Haem_Oase-like"/>
</dbReference>
<keyword evidence="1 4" id="KW-0349">Heme</keyword>
<dbReference type="InterPro" id="IPR016084">
    <property type="entry name" value="Haem_Oase-like_multi-hlx"/>
</dbReference>
<protein>
    <recommendedName>
        <fullName evidence="10">Heme oxygenase</fullName>
    </recommendedName>
</protein>
<evidence type="ECO:0008006" key="10">
    <source>
        <dbReference type="Google" id="ProtNLM"/>
    </source>
</evidence>
<keyword evidence="7" id="KW-0812">Transmembrane</keyword>
<evidence type="ECO:0000256" key="5">
    <source>
        <dbReference type="PIRSR" id="PIRSR000343-2"/>
    </source>
</evidence>
<dbReference type="Proteomes" id="UP000749646">
    <property type="component" value="Unassembled WGS sequence"/>
</dbReference>
<gene>
    <name evidence="8" type="ORF">BGZ65_000972</name>
</gene>
<feature type="transmembrane region" description="Helical" evidence="7">
    <location>
        <begin position="291"/>
        <end position="309"/>
    </location>
</feature>
<feature type="binding site" evidence="4">
    <location>
        <position position="32"/>
    </location>
    <ligand>
        <name>heme b</name>
        <dbReference type="ChEBI" id="CHEBI:60344"/>
    </ligand>
</feature>
<proteinExistence type="predicted"/>
<dbReference type="PRINTS" id="PR00088">
    <property type="entry name" value="HAEMOXYGNASE"/>
</dbReference>
<evidence type="ECO:0000256" key="1">
    <source>
        <dbReference type="ARBA" id="ARBA00022617"/>
    </source>
</evidence>
<dbReference type="PANTHER" id="PTHR10720:SF0">
    <property type="entry name" value="HEME OXYGENASE"/>
    <property type="match status" value="1"/>
</dbReference>
<organism evidence="8 9">
    <name type="scientific">Modicella reniformis</name>
    <dbReference type="NCBI Taxonomy" id="1440133"/>
    <lineage>
        <taxon>Eukaryota</taxon>
        <taxon>Fungi</taxon>
        <taxon>Fungi incertae sedis</taxon>
        <taxon>Mucoromycota</taxon>
        <taxon>Mortierellomycotina</taxon>
        <taxon>Mortierellomycetes</taxon>
        <taxon>Mortierellales</taxon>
        <taxon>Mortierellaceae</taxon>
        <taxon>Modicella</taxon>
    </lineage>
</organism>
<name>A0A9P6MA43_9FUNG</name>